<dbReference type="PANTHER" id="PTHR34961:SF7">
    <property type="entry name" value="TRANSMEMBRANE PROTEIN"/>
    <property type="match status" value="1"/>
</dbReference>
<dbReference type="AlphaFoldDB" id="A0AAE1J6N6"/>
<dbReference type="Pfam" id="PF21529">
    <property type="entry name" value="GLV1-2"/>
    <property type="match status" value="1"/>
</dbReference>
<dbReference type="PANTHER" id="PTHR34961">
    <property type="entry name" value="TRANSMEMBRANE PROTEIN"/>
    <property type="match status" value="1"/>
</dbReference>
<gene>
    <name evidence="2" type="ORF">QN277_028158</name>
</gene>
<proteinExistence type="predicted"/>
<keyword evidence="3" id="KW-1185">Reference proteome</keyword>
<name>A0AAE1J6N6_9FABA</name>
<feature type="chain" id="PRO_5042083308" evidence="1">
    <location>
        <begin position="24"/>
        <end position="163"/>
    </location>
</feature>
<reference evidence="2" key="1">
    <citation type="submission" date="2023-10" db="EMBL/GenBank/DDBJ databases">
        <title>Chromosome-level genome of the transformable northern wattle, Acacia crassicarpa.</title>
        <authorList>
            <person name="Massaro I."/>
            <person name="Sinha N.R."/>
            <person name="Poethig S."/>
            <person name="Leichty A.R."/>
        </authorList>
    </citation>
    <scope>NUCLEOTIDE SEQUENCE</scope>
    <source>
        <strain evidence="2">Acra3RX</strain>
        <tissue evidence="2">Leaf</tissue>
    </source>
</reference>
<evidence type="ECO:0000313" key="3">
    <source>
        <dbReference type="Proteomes" id="UP001293593"/>
    </source>
</evidence>
<organism evidence="2 3">
    <name type="scientific">Acacia crassicarpa</name>
    <name type="common">northern wattle</name>
    <dbReference type="NCBI Taxonomy" id="499986"/>
    <lineage>
        <taxon>Eukaryota</taxon>
        <taxon>Viridiplantae</taxon>
        <taxon>Streptophyta</taxon>
        <taxon>Embryophyta</taxon>
        <taxon>Tracheophyta</taxon>
        <taxon>Spermatophyta</taxon>
        <taxon>Magnoliopsida</taxon>
        <taxon>eudicotyledons</taxon>
        <taxon>Gunneridae</taxon>
        <taxon>Pentapetalae</taxon>
        <taxon>rosids</taxon>
        <taxon>fabids</taxon>
        <taxon>Fabales</taxon>
        <taxon>Fabaceae</taxon>
        <taxon>Caesalpinioideae</taxon>
        <taxon>mimosoid clade</taxon>
        <taxon>Acacieae</taxon>
        <taxon>Acacia</taxon>
    </lineage>
</organism>
<dbReference type="InterPro" id="IPR049306">
    <property type="entry name" value="GLV1-2"/>
</dbReference>
<dbReference type="InterPro" id="IPR053313">
    <property type="entry name" value="RGF"/>
</dbReference>
<accession>A0AAE1J6N6</accession>
<dbReference type="EMBL" id="JAWXYG010000009">
    <property type="protein sequence ID" value="KAK4262619.1"/>
    <property type="molecule type" value="Genomic_DNA"/>
</dbReference>
<dbReference type="Proteomes" id="UP001293593">
    <property type="component" value="Unassembled WGS sequence"/>
</dbReference>
<comment type="caution">
    <text evidence="2">The sequence shown here is derived from an EMBL/GenBank/DDBJ whole genome shotgun (WGS) entry which is preliminary data.</text>
</comment>
<keyword evidence="1" id="KW-0732">Signal</keyword>
<feature type="signal peptide" evidence="1">
    <location>
        <begin position="1"/>
        <end position="23"/>
    </location>
</feature>
<evidence type="ECO:0000313" key="2">
    <source>
        <dbReference type="EMBL" id="KAK4262619.1"/>
    </source>
</evidence>
<evidence type="ECO:0000256" key="1">
    <source>
        <dbReference type="SAM" id="SignalP"/>
    </source>
</evidence>
<protein>
    <submittedName>
        <fullName evidence="2">Uncharacterized protein</fullName>
    </submittedName>
</protein>
<sequence>MSSLLLLLLLILLLCLSLHGCTSRPLILLHKQTAKRFSYKDLDKVLVLEKFMAASKPRPCTLEEKEASDDETICESGCNASTLKEVKIGHYSNRHSGATSSFQTDSPSLLLGQRRHTRSMLGPEQHHVEETLNPSSGDTILEDMLEMDYAQPHRKPPIHNGEP</sequence>